<comment type="caution">
    <text evidence="3">The sequence shown here is derived from an EMBL/GenBank/DDBJ whole genome shotgun (WGS) entry which is preliminary data.</text>
</comment>
<dbReference type="InterPro" id="IPR038157">
    <property type="entry name" value="FeoA_core_dom"/>
</dbReference>
<protein>
    <submittedName>
        <fullName evidence="3">Ferrous iron transport protein A</fullName>
    </submittedName>
</protein>
<dbReference type="InterPro" id="IPR053184">
    <property type="entry name" value="FeoA-like"/>
</dbReference>
<dbReference type="EMBL" id="DSYZ01000111">
    <property type="protein sequence ID" value="HGT83244.1"/>
    <property type="molecule type" value="Genomic_DNA"/>
</dbReference>
<proteinExistence type="predicted"/>
<dbReference type="GO" id="GO:0046914">
    <property type="term" value="F:transition metal ion binding"/>
    <property type="evidence" value="ECO:0007669"/>
    <property type="project" value="InterPro"/>
</dbReference>
<feature type="domain" description="Ferrous iron transporter FeoA-like" evidence="2">
    <location>
        <begin position="3"/>
        <end position="70"/>
    </location>
</feature>
<dbReference type="PANTHER" id="PTHR43151">
    <property type="entry name" value="FEOA FAMILY PROTEIN"/>
    <property type="match status" value="1"/>
</dbReference>
<dbReference type="PANTHER" id="PTHR43151:SF1">
    <property type="entry name" value="SSR2333 PROTEIN"/>
    <property type="match status" value="1"/>
</dbReference>
<evidence type="ECO:0000259" key="2">
    <source>
        <dbReference type="SMART" id="SM00899"/>
    </source>
</evidence>
<dbReference type="SMART" id="SM00899">
    <property type="entry name" value="FeoA"/>
    <property type="match status" value="1"/>
</dbReference>
<gene>
    <name evidence="3" type="ORF">ENT52_05910</name>
</gene>
<dbReference type="Gene3D" id="2.30.30.90">
    <property type="match status" value="1"/>
</dbReference>
<dbReference type="InterPro" id="IPR007167">
    <property type="entry name" value="Fe-transptr_FeoA-like"/>
</dbReference>
<dbReference type="Pfam" id="PF04023">
    <property type="entry name" value="FeoA"/>
    <property type="match status" value="1"/>
</dbReference>
<name>A0A7J3M4N9_ARCFL</name>
<dbReference type="AlphaFoldDB" id="A0A7J3M4N9"/>
<reference evidence="3" key="1">
    <citation type="journal article" date="2020" name="mSystems">
        <title>Genome- and Community-Level Interaction Insights into Carbon Utilization and Element Cycling Functions of Hydrothermarchaeota in Hydrothermal Sediment.</title>
        <authorList>
            <person name="Zhou Z."/>
            <person name="Liu Y."/>
            <person name="Xu W."/>
            <person name="Pan J."/>
            <person name="Luo Z.H."/>
            <person name="Li M."/>
        </authorList>
    </citation>
    <scope>NUCLEOTIDE SEQUENCE [LARGE SCALE GENOMIC DNA]</scope>
    <source>
        <strain evidence="3">SpSt-587</strain>
    </source>
</reference>
<organism evidence="3">
    <name type="scientific">Archaeoglobus fulgidus</name>
    <dbReference type="NCBI Taxonomy" id="2234"/>
    <lineage>
        <taxon>Archaea</taxon>
        <taxon>Methanobacteriati</taxon>
        <taxon>Methanobacteriota</taxon>
        <taxon>Archaeoglobi</taxon>
        <taxon>Archaeoglobales</taxon>
        <taxon>Archaeoglobaceae</taxon>
        <taxon>Archaeoglobus</taxon>
    </lineage>
</organism>
<accession>A0A7J3M4N9</accession>
<evidence type="ECO:0000256" key="1">
    <source>
        <dbReference type="ARBA" id="ARBA00023004"/>
    </source>
</evidence>
<evidence type="ECO:0000313" key="3">
    <source>
        <dbReference type="EMBL" id="HGT83244.1"/>
    </source>
</evidence>
<dbReference type="InterPro" id="IPR008988">
    <property type="entry name" value="Transcriptional_repressor_C"/>
</dbReference>
<dbReference type="SUPFAM" id="SSF50037">
    <property type="entry name" value="C-terminal domain of transcriptional repressors"/>
    <property type="match status" value="1"/>
</dbReference>
<keyword evidence="1" id="KW-0408">Iron</keyword>
<sequence length="73" mass="7660">MVTTLDSAEGKVKIMGIVGGKGFVRRLADMGLMPGKVVEVVSKGPPIVVRVMDSEIAIGRGIARKILVEVLNG</sequence>